<dbReference type="AlphaFoldDB" id="A0A2K4ZJ31"/>
<sequence>MAVVEELLRSEENGAISFGNHKLAKKAKVEDYKHAGDLLKVKTCSEITKLEKNGMFLYESVPGTSVLDFTEKEDGVEFVVEGDEDAQITIGLRDDKVYEVFVDGRSIGAIETGFGGKLSLSVELGAADEVPVKVVQI</sequence>
<protein>
    <recommendedName>
        <fullName evidence="3">Endosialidase</fullName>
    </recommendedName>
</protein>
<evidence type="ECO:0008006" key="3">
    <source>
        <dbReference type="Google" id="ProtNLM"/>
    </source>
</evidence>
<name>A0A2K4ZJ31_9FIRM</name>
<proteinExistence type="predicted"/>
<evidence type="ECO:0000313" key="1">
    <source>
        <dbReference type="EMBL" id="SOY30487.1"/>
    </source>
</evidence>
<reference evidence="1 2" key="1">
    <citation type="submission" date="2018-01" db="EMBL/GenBank/DDBJ databases">
        <authorList>
            <person name="Gaut B.S."/>
            <person name="Morton B.R."/>
            <person name="Clegg M.T."/>
            <person name="Duvall M.R."/>
        </authorList>
    </citation>
    <scope>NUCLEOTIDE SEQUENCE [LARGE SCALE GENOMIC DNA]</scope>
    <source>
        <strain evidence="1">GP69</strain>
    </source>
</reference>
<dbReference type="EMBL" id="OFSM01000016">
    <property type="protein sequence ID" value="SOY30487.1"/>
    <property type="molecule type" value="Genomic_DNA"/>
</dbReference>
<dbReference type="Proteomes" id="UP000236311">
    <property type="component" value="Unassembled WGS sequence"/>
</dbReference>
<accession>A0A2K4ZJ31</accession>
<dbReference type="RefSeq" id="WP_103240511.1">
    <property type="nucleotide sequence ID" value="NZ_CANRXC010000026.1"/>
</dbReference>
<gene>
    <name evidence="1" type="ORF">AMURIS_03217</name>
</gene>
<keyword evidence="2" id="KW-1185">Reference proteome</keyword>
<evidence type="ECO:0000313" key="2">
    <source>
        <dbReference type="Proteomes" id="UP000236311"/>
    </source>
</evidence>
<organism evidence="1 2">
    <name type="scientific">Acetatifactor muris</name>
    <dbReference type="NCBI Taxonomy" id="879566"/>
    <lineage>
        <taxon>Bacteria</taxon>
        <taxon>Bacillati</taxon>
        <taxon>Bacillota</taxon>
        <taxon>Clostridia</taxon>
        <taxon>Lachnospirales</taxon>
        <taxon>Lachnospiraceae</taxon>
        <taxon>Acetatifactor</taxon>
    </lineage>
</organism>
<dbReference type="OrthoDB" id="1923633at2"/>